<dbReference type="CDD" id="cd24026">
    <property type="entry name" value="ASKHA_NBD_ParM_Alp12-like"/>
    <property type="match status" value="1"/>
</dbReference>
<dbReference type="InterPro" id="IPR040607">
    <property type="entry name" value="ALP_N"/>
</dbReference>
<evidence type="ECO:0000313" key="4">
    <source>
        <dbReference type="Proteomes" id="UP000276349"/>
    </source>
</evidence>
<gene>
    <name evidence="3" type="ORF">EKG35_07975</name>
</gene>
<protein>
    <submittedName>
        <fullName evidence="3">ParM/StbA family protein</fullName>
    </submittedName>
</protein>
<sequence>MLKETVLIAVDCGKYATKAILKSKDKHAITVFRTKMQEVEKVGIDVNPGSYEVTYNKKAYLLGESVNEIYSSFDLTKKIDLHKICIYTAITDLLHITNLQAENVKIHLAVNIPISAYKDSTTKQDYKDFIENNGEPFLFSLNGNPYYLHLTDVTVVFEGVGIIYEEMEQLNGKHTAVIDIGGLNTTYCTFSGINPIFDSMTVSNLGINILKGKIGKMINERFGVTVTPNDLERILQNGYFSNAGKVYDESKELIEQMKAQHFREIVEFAKSRDYTFNNVDIHFVGGGSYMLSDTIQKEFPHARIVVNPQIANLKSFLRILEVKHGL</sequence>
<dbReference type="Pfam" id="PF21522">
    <property type="entry name" value="MreB-like_C"/>
    <property type="match status" value="1"/>
</dbReference>
<proteinExistence type="predicted"/>
<organism evidence="3 4">
    <name type="scientific">Lysinibacillus telephonicus</name>
    <dbReference type="NCBI Taxonomy" id="1714840"/>
    <lineage>
        <taxon>Bacteria</taxon>
        <taxon>Bacillati</taxon>
        <taxon>Bacillota</taxon>
        <taxon>Bacilli</taxon>
        <taxon>Bacillales</taxon>
        <taxon>Bacillaceae</taxon>
        <taxon>Lysinibacillus</taxon>
    </lineage>
</organism>
<dbReference type="SUPFAM" id="SSF53067">
    <property type="entry name" value="Actin-like ATPase domain"/>
    <property type="match status" value="2"/>
</dbReference>
<dbReference type="RefSeq" id="WP_126293917.1">
    <property type="nucleotide sequence ID" value="NZ_RXNR01000017.1"/>
</dbReference>
<evidence type="ECO:0000259" key="1">
    <source>
        <dbReference type="Pfam" id="PF17989"/>
    </source>
</evidence>
<dbReference type="InterPro" id="IPR043129">
    <property type="entry name" value="ATPase_NBD"/>
</dbReference>
<reference evidence="3 4" key="1">
    <citation type="submission" date="2018-12" db="EMBL/GenBank/DDBJ databases">
        <authorList>
            <person name="Yu L."/>
        </authorList>
    </citation>
    <scope>NUCLEOTIDE SEQUENCE [LARGE SCALE GENOMIC DNA]</scope>
    <source>
        <strain evidence="3 4">S5H2222</strain>
    </source>
</reference>
<dbReference type="OrthoDB" id="1883643at2"/>
<dbReference type="AlphaFoldDB" id="A0A3S0QW85"/>
<dbReference type="Gene3D" id="3.30.420.40">
    <property type="match status" value="2"/>
</dbReference>
<dbReference type="Proteomes" id="UP000276349">
    <property type="component" value="Unassembled WGS sequence"/>
</dbReference>
<dbReference type="EMBL" id="RXNR01000017">
    <property type="protein sequence ID" value="RTQ93685.1"/>
    <property type="molecule type" value="Genomic_DNA"/>
</dbReference>
<dbReference type="InterPro" id="IPR049067">
    <property type="entry name" value="MreB-like_C"/>
</dbReference>
<keyword evidence="4" id="KW-1185">Reference proteome</keyword>
<name>A0A3S0QW85_9BACI</name>
<feature type="domain" description="Actin homologue MreB-like C-terminal" evidence="2">
    <location>
        <begin position="177"/>
        <end position="296"/>
    </location>
</feature>
<comment type="caution">
    <text evidence="3">The sequence shown here is derived from an EMBL/GenBank/DDBJ whole genome shotgun (WGS) entry which is preliminary data.</text>
</comment>
<evidence type="ECO:0000313" key="3">
    <source>
        <dbReference type="EMBL" id="RTQ93685.1"/>
    </source>
</evidence>
<dbReference type="Pfam" id="PF17989">
    <property type="entry name" value="ALP_N"/>
    <property type="match status" value="1"/>
</dbReference>
<accession>A0A3S0QW85</accession>
<feature type="domain" description="Actin-like protein N-terminal" evidence="1">
    <location>
        <begin position="9"/>
        <end position="161"/>
    </location>
</feature>
<evidence type="ECO:0000259" key="2">
    <source>
        <dbReference type="Pfam" id="PF21522"/>
    </source>
</evidence>